<keyword evidence="6" id="KW-0964">Secreted</keyword>
<feature type="active site" description="Proton donor" evidence="6 7">
    <location>
        <position position="220"/>
    </location>
</feature>
<dbReference type="Gene3D" id="3.20.20.120">
    <property type="entry name" value="Enolase-like C-terminal domain"/>
    <property type="match status" value="1"/>
</dbReference>
<keyword evidence="6" id="KW-0963">Cytoplasm</keyword>
<feature type="binding site" evidence="8">
    <location>
        <position position="300"/>
    </location>
    <ligand>
        <name>substrate</name>
    </ligand>
</feature>
<feature type="binding site" evidence="6">
    <location>
        <position position="176"/>
    </location>
    <ligand>
        <name>(2R)-2-phosphoglycerate</name>
        <dbReference type="ChEBI" id="CHEBI:58289"/>
    </ligand>
</feature>
<evidence type="ECO:0000256" key="5">
    <source>
        <dbReference type="ARBA" id="ARBA00023239"/>
    </source>
</evidence>
<dbReference type="HAMAP" id="MF_00318">
    <property type="entry name" value="Enolase"/>
    <property type="match status" value="1"/>
</dbReference>
<feature type="domain" description="Enolase N-terminal" evidence="11">
    <location>
        <begin position="18"/>
        <end position="147"/>
    </location>
</feature>
<sequence length="441" mass="47836">MSVVHLVYHSEYDEAFLIKSVRGRWVLDSRGNPTVQVKVVTEGLGVGVGYAPSGASTGTHEALELRDGGKEFHGKGVKRAVENVNKMIAPVIIGMDSRKQYEIDMKMVEIDGTKNKARIGGNAIVATSIAVAKAAAHTMEVPLYQYIGGKQANVLPVPMLNIINGGVHAGNKLDFQEFMIVPAGFTSFSDALRASVEVYHELKNILKNKFGPLAINVGDEGGFAPPLERTRDALDLLIEAIKAAGYSPGDQIALALDVASSRLFKQGKGVYVVEGVELTSDKLLEYYAGLVSDYPIVSIEDPFHEEDFETFARFTSEFGSKILIVGDDLFVTNPERLSRGIATRAANAILVKVNQVGTLSETFTVVDMAKTAGYRTIISHRSGETEDTTISDIAVGVRAGLIKTGAPARGERTAKYNRLLEIEEEVEKPEYPGFTVFPRKP</sequence>
<dbReference type="InterPro" id="IPR020811">
    <property type="entry name" value="Enolase_N"/>
</dbReference>
<keyword evidence="6 9" id="KW-0479">Metal-binding</keyword>
<dbReference type="KEGG" id="thg:TCELL_0038"/>
<feature type="binding site" evidence="6">
    <location>
        <position position="381"/>
    </location>
    <ligand>
        <name>(2R)-2-phosphoglycerate</name>
        <dbReference type="ChEBI" id="CHEBI:58289"/>
    </ligand>
</feature>
<feature type="binding site" evidence="6">
    <location>
        <position position="403"/>
    </location>
    <ligand>
        <name>(2R)-2-phosphoglycerate</name>
        <dbReference type="ChEBI" id="CHEBI:58289"/>
    </ligand>
</feature>
<comment type="cofactor">
    <cofactor evidence="6">
        <name>Mg(2+)</name>
        <dbReference type="ChEBI" id="CHEBI:18420"/>
    </cofactor>
    <text evidence="6">Binds a second Mg(2+) ion via substrate during catalysis.</text>
</comment>
<dbReference type="SFLD" id="SFLDS00001">
    <property type="entry name" value="Enolase"/>
    <property type="match status" value="1"/>
</dbReference>
<dbReference type="FunCoup" id="I3TCH5">
    <property type="interactions" value="103"/>
</dbReference>
<feature type="binding site" evidence="8">
    <location>
        <position position="403"/>
    </location>
    <ligand>
        <name>substrate</name>
    </ligand>
</feature>
<evidence type="ECO:0000256" key="7">
    <source>
        <dbReference type="PIRSR" id="PIRSR001400-1"/>
    </source>
</evidence>
<feature type="binding site" evidence="6 9">
    <location>
        <position position="300"/>
    </location>
    <ligand>
        <name>Mg(2+)</name>
        <dbReference type="ChEBI" id="CHEBI:18420"/>
    </ligand>
</feature>
<dbReference type="eggNOG" id="arCOG01169">
    <property type="taxonomic scope" value="Archaea"/>
</dbReference>
<evidence type="ECO:0000256" key="6">
    <source>
        <dbReference type="HAMAP-Rule" id="MF_00318"/>
    </source>
</evidence>
<dbReference type="SUPFAM" id="SSF54826">
    <property type="entry name" value="Enolase N-terminal domain-like"/>
    <property type="match status" value="1"/>
</dbReference>
<dbReference type="CDD" id="cd03313">
    <property type="entry name" value="enolase"/>
    <property type="match status" value="1"/>
</dbReference>
<evidence type="ECO:0000256" key="8">
    <source>
        <dbReference type="PIRSR" id="PIRSR001400-2"/>
    </source>
</evidence>
<proteinExistence type="inferred from homology"/>
<feature type="binding site" evidence="6 9">
    <location>
        <position position="327"/>
    </location>
    <ligand>
        <name>Mg(2+)</name>
        <dbReference type="ChEBI" id="CHEBI:18420"/>
    </ligand>
</feature>
<evidence type="ECO:0000256" key="2">
    <source>
        <dbReference type="ARBA" id="ARBA00009604"/>
    </source>
</evidence>
<comment type="pathway">
    <text evidence="1 6">Carbohydrate degradation; glycolysis; pyruvate from D-glyceraldehyde 3-phosphate: step 4/5.</text>
</comment>
<dbReference type="GO" id="GO:0009986">
    <property type="term" value="C:cell surface"/>
    <property type="evidence" value="ECO:0007669"/>
    <property type="project" value="UniProtKB-SubCell"/>
</dbReference>
<evidence type="ECO:0000256" key="3">
    <source>
        <dbReference type="ARBA" id="ARBA00022842"/>
    </source>
</evidence>
<evidence type="ECO:0000259" key="11">
    <source>
        <dbReference type="SMART" id="SM01193"/>
    </source>
</evidence>
<comment type="similarity">
    <text evidence="2 6">Belongs to the enolase family.</text>
</comment>
<evidence type="ECO:0000256" key="1">
    <source>
        <dbReference type="ARBA" id="ARBA00005031"/>
    </source>
</evidence>
<evidence type="ECO:0000256" key="4">
    <source>
        <dbReference type="ARBA" id="ARBA00023152"/>
    </source>
</evidence>
<keyword evidence="3 6" id="KW-0460">Magnesium</keyword>
<feature type="binding site" evidence="8">
    <location>
        <begin position="379"/>
        <end position="382"/>
    </location>
    <ligand>
        <name>substrate</name>
    </ligand>
</feature>
<dbReference type="Pfam" id="PF03952">
    <property type="entry name" value="Enolase_N"/>
    <property type="match status" value="1"/>
</dbReference>
<accession>I3TCH5</accession>
<dbReference type="Gene3D" id="3.30.390.10">
    <property type="entry name" value="Enolase-like, N-terminal domain"/>
    <property type="match status" value="1"/>
</dbReference>
<dbReference type="AlphaFoldDB" id="I3TCH5"/>
<keyword evidence="13" id="KW-1185">Reference proteome</keyword>
<dbReference type="Pfam" id="PF00113">
    <property type="entry name" value="Enolase_C"/>
    <property type="match status" value="1"/>
</dbReference>
<dbReference type="GO" id="GO:0005576">
    <property type="term" value="C:extracellular region"/>
    <property type="evidence" value="ECO:0007669"/>
    <property type="project" value="UniProtKB-SubCell"/>
</dbReference>
<gene>
    <name evidence="6" type="primary">eno</name>
    <name evidence="12" type="ordered locus">TCELL_0038</name>
</gene>
<dbReference type="NCBIfam" id="TIGR01060">
    <property type="entry name" value="eno"/>
    <property type="match status" value="1"/>
</dbReference>
<keyword evidence="4 6" id="KW-0324">Glycolysis</keyword>
<feature type="binding site" evidence="8">
    <location>
        <position position="327"/>
    </location>
    <ligand>
        <name>substrate</name>
    </ligand>
</feature>
<comment type="catalytic activity">
    <reaction evidence="6">
        <text>(2R)-2-phosphoglycerate = phosphoenolpyruvate + H2O</text>
        <dbReference type="Rhea" id="RHEA:10164"/>
        <dbReference type="ChEBI" id="CHEBI:15377"/>
        <dbReference type="ChEBI" id="CHEBI:58289"/>
        <dbReference type="ChEBI" id="CHEBI:58702"/>
        <dbReference type="EC" id="4.2.1.11"/>
    </reaction>
</comment>
<dbReference type="GO" id="GO:0004634">
    <property type="term" value="F:phosphopyruvate hydratase activity"/>
    <property type="evidence" value="ECO:0007669"/>
    <property type="project" value="UniProtKB-UniRule"/>
</dbReference>
<comment type="cofactor">
    <cofactor evidence="9">
        <name>Mg(2+)</name>
        <dbReference type="ChEBI" id="CHEBI:18420"/>
    </cofactor>
    <text evidence="9">Mg(2+) is required for catalysis and for stabilizing the dimer.</text>
</comment>
<feature type="binding site" evidence="8">
    <location>
        <position position="177"/>
    </location>
    <ligand>
        <name>substrate</name>
    </ligand>
</feature>
<dbReference type="PRINTS" id="PR00148">
    <property type="entry name" value="ENOLASE"/>
</dbReference>
<dbReference type="InParanoid" id="I3TCH5"/>
<dbReference type="InterPro" id="IPR000941">
    <property type="entry name" value="Enolase"/>
</dbReference>
<dbReference type="PROSITE" id="PS00164">
    <property type="entry name" value="ENOLASE"/>
    <property type="match status" value="1"/>
</dbReference>
<dbReference type="GO" id="GO:0000015">
    <property type="term" value="C:phosphopyruvate hydratase complex"/>
    <property type="evidence" value="ECO:0007669"/>
    <property type="project" value="InterPro"/>
</dbReference>
<dbReference type="SMART" id="SM01192">
    <property type="entry name" value="Enolase_C"/>
    <property type="match status" value="1"/>
</dbReference>
<feature type="active site" description="Proton acceptor" evidence="6 7">
    <location>
        <position position="352"/>
    </location>
</feature>
<feature type="binding site" evidence="6 9">
    <location>
        <position position="257"/>
    </location>
    <ligand>
        <name>Mg(2+)</name>
        <dbReference type="ChEBI" id="CHEBI:18420"/>
    </ligand>
</feature>
<dbReference type="EMBL" id="CP003531">
    <property type="protein sequence ID" value="AFK50463.1"/>
    <property type="molecule type" value="Genomic_DNA"/>
</dbReference>
<dbReference type="GO" id="GO:0006096">
    <property type="term" value="P:glycolytic process"/>
    <property type="evidence" value="ECO:0007669"/>
    <property type="project" value="UniProtKB-UniRule"/>
</dbReference>
<feature type="binding site" evidence="8">
    <location>
        <position position="168"/>
    </location>
    <ligand>
        <name>substrate</name>
    </ligand>
</feature>
<feature type="binding site" evidence="6">
    <location>
        <position position="352"/>
    </location>
    <ligand>
        <name>(2R)-2-phosphoglycerate</name>
        <dbReference type="ChEBI" id="CHEBI:58289"/>
    </ligand>
</feature>
<dbReference type="PANTHER" id="PTHR11902">
    <property type="entry name" value="ENOLASE"/>
    <property type="match status" value="1"/>
</dbReference>
<reference evidence="12 13" key="1">
    <citation type="journal article" date="2012" name="J. Bacteriol.">
        <title>Complete genome sequence of the hyperthermophilic cellulolytic Crenarchaeon 'Thermogladius cellulolyticus' 1633.</title>
        <authorList>
            <person name="Mardanov A.V."/>
            <person name="Kochetkova T.V."/>
            <person name="Beletsky A.V."/>
            <person name="Bonch-Osmolovskaya E.A."/>
            <person name="Ravin N.V."/>
            <person name="Skryabin K.G."/>
        </authorList>
    </citation>
    <scope>NUCLEOTIDE SEQUENCE [LARGE SCALE GENOMIC DNA]</scope>
    <source>
        <strain evidence="13">DSM 22663 / VKM B-2946 / 1633</strain>
    </source>
</reference>
<dbReference type="HOGENOM" id="CLU_031223_2_1_2"/>
<evidence type="ECO:0000256" key="9">
    <source>
        <dbReference type="PIRSR" id="PIRSR001400-3"/>
    </source>
</evidence>
<feature type="domain" description="Enolase C-terminal TIM barrel" evidence="10">
    <location>
        <begin position="152"/>
        <end position="439"/>
    </location>
</feature>
<dbReference type="PANTHER" id="PTHR11902:SF1">
    <property type="entry name" value="ENOLASE"/>
    <property type="match status" value="1"/>
</dbReference>
<comment type="function">
    <text evidence="6">Catalyzes the reversible conversion of 2-phosphoglycerate (2-PG) into phosphoenolpyruvate (PEP). It is essential for the degradation of carbohydrates via glycolysis.</text>
</comment>
<dbReference type="Proteomes" id="UP000005270">
    <property type="component" value="Chromosome"/>
</dbReference>
<evidence type="ECO:0000313" key="12">
    <source>
        <dbReference type="EMBL" id="AFK50463.1"/>
    </source>
</evidence>
<evidence type="ECO:0000313" key="13">
    <source>
        <dbReference type="Proteomes" id="UP000005270"/>
    </source>
</evidence>
<dbReference type="SUPFAM" id="SSF51604">
    <property type="entry name" value="Enolase C-terminal domain-like"/>
    <property type="match status" value="1"/>
</dbReference>
<protein>
    <recommendedName>
        <fullName evidence="6">Enolase</fullName>
        <ecNumber evidence="6">4.2.1.11</ecNumber>
    </recommendedName>
    <alternativeName>
        <fullName evidence="6">2-phospho-D-glycerate hydro-lyase</fullName>
    </alternativeName>
    <alternativeName>
        <fullName evidence="6">2-phosphoglycerate dehydratase</fullName>
    </alternativeName>
</protein>
<dbReference type="EC" id="4.2.1.11" evidence="6"/>
<dbReference type="InterPro" id="IPR020810">
    <property type="entry name" value="Enolase_C"/>
</dbReference>
<dbReference type="UniPathway" id="UPA00109">
    <property type="reaction ID" value="UER00187"/>
</dbReference>
<comment type="subcellular location">
    <subcellularLocation>
        <location evidence="6">Cytoplasm</location>
    </subcellularLocation>
    <subcellularLocation>
        <location evidence="6">Secreted</location>
    </subcellularLocation>
    <subcellularLocation>
        <location evidence="6">Cell surface</location>
    </subcellularLocation>
    <text evidence="6">Fractions of enolase are present in both the cytoplasm and on the cell surface.</text>
</comment>
<evidence type="ECO:0000259" key="10">
    <source>
        <dbReference type="SMART" id="SM01192"/>
    </source>
</evidence>
<dbReference type="GO" id="GO:0000287">
    <property type="term" value="F:magnesium ion binding"/>
    <property type="evidence" value="ECO:0007669"/>
    <property type="project" value="UniProtKB-UniRule"/>
</dbReference>
<dbReference type="STRING" id="1184251.TCELL_0038"/>
<keyword evidence="5 6" id="KW-0456">Lyase</keyword>
<feature type="binding site" evidence="6">
    <location>
        <position position="382"/>
    </location>
    <ligand>
        <name>(2R)-2-phosphoglycerate</name>
        <dbReference type="ChEBI" id="CHEBI:58289"/>
    </ligand>
</feature>
<dbReference type="PIRSF" id="PIRSF001400">
    <property type="entry name" value="Enolase"/>
    <property type="match status" value="1"/>
</dbReference>
<dbReference type="InterPro" id="IPR020809">
    <property type="entry name" value="Enolase_CS"/>
</dbReference>
<dbReference type="SMART" id="SM01193">
    <property type="entry name" value="Enolase_N"/>
    <property type="match status" value="1"/>
</dbReference>
<name>I3TCH5_THEC1</name>
<dbReference type="SFLD" id="SFLDF00002">
    <property type="entry name" value="enolase"/>
    <property type="match status" value="1"/>
</dbReference>
<dbReference type="InterPro" id="IPR029017">
    <property type="entry name" value="Enolase-like_N"/>
</dbReference>
<dbReference type="InterPro" id="IPR036849">
    <property type="entry name" value="Enolase-like_C_sf"/>
</dbReference>
<organism evidence="12 13">
    <name type="scientific">Thermogladius calderae (strain DSM 22663 / VKM B-2946 / 1633)</name>
    <dbReference type="NCBI Taxonomy" id="1184251"/>
    <lineage>
        <taxon>Archaea</taxon>
        <taxon>Thermoproteota</taxon>
        <taxon>Thermoprotei</taxon>
        <taxon>Desulfurococcales</taxon>
        <taxon>Desulfurococcaceae</taxon>
        <taxon>Thermogladius</taxon>
    </lineage>
</organism>
<dbReference type="SFLD" id="SFLDG00178">
    <property type="entry name" value="enolase"/>
    <property type="match status" value="1"/>
</dbReference>